<keyword evidence="7" id="KW-0325">Glycoprotein</keyword>
<keyword evidence="10" id="KW-1185">Reference proteome</keyword>
<comment type="caution">
    <text evidence="9">The sequence shown here is derived from an EMBL/GenBank/DDBJ whole genome shotgun (WGS) entry which is preliminary data.</text>
</comment>
<evidence type="ECO:0000313" key="10">
    <source>
        <dbReference type="Proteomes" id="UP000593579"/>
    </source>
</evidence>
<evidence type="ECO:0000256" key="6">
    <source>
        <dbReference type="ARBA" id="ARBA00023136"/>
    </source>
</evidence>
<dbReference type="SUPFAM" id="SSF56112">
    <property type="entry name" value="Protein kinase-like (PK-like)"/>
    <property type="match status" value="1"/>
</dbReference>
<dbReference type="GO" id="GO:0005524">
    <property type="term" value="F:ATP binding"/>
    <property type="evidence" value="ECO:0007669"/>
    <property type="project" value="InterPro"/>
</dbReference>
<dbReference type="PROSITE" id="PS00108">
    <property type="entry name" value="PROTEIN_KINASE_ST"/>
    <property type="match status" value="1"/>
</dbReference>
<accession>A0A7J9C055</accession>
<proteinExistence type="predicted"/>
<evidence type="ECO:0000313" key="9">
    <source>
        <dbReference type="EMBL" id="MBA0741849.1"/>
    </source>
</evidence>
<dbReference type="InterPro" id="IPR000719">
    <property type="entry name" value="Prot_kinase_dom"/>
</dbReference>
<organism evidence="9 10">
    <name type="scientific">Gossypium gossypioides</name>
    <name type="common">Mexican cotton</name>
    <name type="synonym">Selera gossypioides</name>
    <dbReference type="NCBI Taxonomy" id="34282"/>
    <lineage>
        <taxon>Eukaryota</taxon>
        <taxon>Viridiplantae</taxon>
        <taxon>Streptophyta</taxon>
        <taxon>Embryophyta</taxon>
        <taxon>Tracheophyta</taxon>
        <taxon>Spermatophyta</taxon>
        <taxon>Magnoliopsida</taxon>
        <taxon>eudicotyledons</taxon>
        <taxon>Gunneridae</taxon>
        <taxon>Pentapetalae</taxon>
        <taxon>rosids</taxon>
        <taxon>malvids</taxon>
        <taxon>Malvales</taxon>
        <taxon>Malvaceae</taxon>
        <taxon>Malvoideae</taxon>
        <taxon>Gossypium</taxon>
    </lineage>
</organism>
<comment type="subcellular location">
    <subcellularLocation>
        <location evidence="1">Membrane</location>
        <topology evidence="1">Single-pass type I membrane protein</topology>
    </subcellularLocation>
</comment>
<evidence type="ECO:0000256" key="7">
    <source>
        <dbReference type="ARBA" id="ARBA00023180"/>
    </source>
</evidence>
<evidence type="ECO:0000256" key="3">
    <source>
        <dbReference type="ARBA" id="ARBA00022692"/>
    </source>
</evidence>
<dbReference type="Gene3D" id="1.10.510.10">
    <property type="entry name" value="Transferase(Phosphotransferase) domain 1"/>
    <property type="match status" value="1"/>
</dbReference>
<dbReference type="InterPro" id="IPR008271">
    <property type="entry name" value="Ser/Thr_kinase_AS"/>
</dbReference>
<evidence type="ECO:0000259" key="8">
    <source>
        <dbReference type="PROSITE" id="PS50011"/>
    </source>
</evidence>
<evidence type="ECO:0000256" key="2">
    <source>
        <dbReference type="ARBA" id="ARBA00022527"/>
    </source>
</evidence>
<dbReference type="GO" id="GO:0004674">
    <property type="term" value="F:protein serine/threonine kinase activity"/>
    <property type="evidence" value="ECO:0007669"/>
    <property type="project" value="UniProtKB-KW"/>
</dbReference>
<keyword evidence="3" id="KW-0812">Transmembrane</keyword>
<dbReference type="Pfam" id="PF00069">
    <property type="entry name" value="Pkinase"/>
    <property type="match status" value="1"/>
</dbReference>
<evidence type="ECO:0000256" key="5">
    <source>
        <dbReference type="ARBA" id="ARBA00022989"/>
    </source>
</evidence>
<feature type="domain" description="Protein kinase" evidence="8">
    <location>
        <begin position="1"/>
        <end position="134"/>
    </location>
</feature>
<dbReference type="InterPro" id="IPR011009">
    <property type="entry name" value="Kinase-like_dom_sf"/>
</dbReference>
<keyword evidence="2" id="KW-0723">Serine/threonine-protein kinase</keyword>
<dbReference type="EMBL" id="JABEZY010000007">
    <property type="protein sequence ID" value="MBA0741849.1"/>
    <property type="molecule type" value="Genomic_DNA"/>
</dbReference>
<protein>
    <recommendedName>
        <fullName evidence="8">Protein kinase domain-containing protein</fullName>
    </recommendedName>
</protein>
<name>A0A7J9C055_GOSGO</name>
<evidence type="ECO:0000256" key="4">
    <source>
        <dbReference type="ARBA" id="ARBA00022729"/>
    </source>
</evidence>
<reference evidence="9 10" key="1">
    <citation type="journal article" date="2019" name="Genome Biol. Evol.">
        <title>Insights into the evolution of the New World diploid cottons (Gossypium, subgenus Houzingenia) based on genome sequencing.</title>
        <authorList>
            <person name="Grover C.E."/>
            <person name="Arick M.A. 2nd"/>
            <person name="Thrash A."/>
            <person name="Conover J.L."/>
            <person name="Sanders W.S."/>
            <person name="Peterson D.G."/>
            <person name="Frelichowski J.E."/>
            <person name="Scheffler J.A."/>
            <person name="Scheffler B.E."/>
            <person name="Wendel J.F."/>
        </authorList>
    </citation>
    <scope>NUCLEOTIDE SEQUENCE [LARGE SCALE GENOMIC DNA]</scope>
    <source>
        <strain evidence="9">5</strain>
        <tissue evidence="9">Leaf</tissue>
    </source>
</reference>
<dbReference type="InterPro" id="IPR045874">
    <property type="entry name" value="LRK10/LRL21-25-like"/>
</dbReference>
<dbReference type="OrthoDB" id="988962at2759"/>
<dbReference type="AlphaFoldDB" id="A0A7J9C055"/>
<dbReference type="GO" id="GO:0016020">
    <property type="term" value="C:membrane"/>
    <property type="evidence" value="ECO:0007669"/>
    <property type="project" value="UniProtKB-SubCell"/>
</dbReference>
<dbReference type="Proteomes" id="UP000593579">
    <property type="component" value="Unassembled WGS sequence"/>
</dbReference>
<sequence>MPKGLLERFIYSQGSDNQNRQLEWITLYDIAPGIVRGLEYLHQCCNTRILHFDIKPHNILLDWIFCPTFFDFGLSKLCERNKSIVSMIGARRTAKYIASKVFFQNLGGVSHKFDAYSYGMIVLEMVGARKNINV</sequence>
<keyword evidence="5" id="KW-1133">Transmembrane helix</keyword>
<keyword evidence="2" id="KW-0418">Kinase</keyword>
<keyword evidence="6" id="KW-0472">Membrane</keyword>
<keyword evidence="4" id="KW-0732">Signal</keyword>
<evidence type="ECO:0000256" key="1">
    <source>
        <dbReference type="ARBA" id="ARBA00004479"/>
    </source>
</evidence>
<keyword evidence="2" id="KW-0808">Transferase</keyword>
<gene>
    <name evidence="9" type="ORF">Gogos_014970</name>
</gene>
<dbReference type="PANTHER" id="PTHR27009">
    <property type="entry name" value="RUST RESISTANCE KINASE LR10-RELATED"/>
    <property type="match status" value="1"/>
</dbReference>
<dbReference type="PROSITE" id="PS50011">
    <property type="entry name" value="PROTEIN_KINASE_DOM"/>
    <property type="match status" value="1"/>
</dbReference>